<dbReference type="PROSITE" id="PS50071">
    <property type="entry name" value="HOMEOBOX_2"/>
    <property type="match status" value="1"/>
</dbReference>
<dbReference type="GO" id="GO:0030154">
    <property type="term" value="P:cell differentiation"/>
    <property type="evidence" value="ECO:0007669"/>
    <property type="project" value="TreeGrafter"/>
</dbReference>
<name>A0A9P0QSV1_9ASCO</name>
<feature type="compositionally biased region" description="Polar residues" evidence="8">
    <location>
        <begin position="496"/>
        <end position="514"/>
    </location>
</feature>
<dbReference type="Pfam" id="PF00046">
    <property type="entry name" value="Homeodomain"/>
    <property type="match status" value="1"/>
</dbReference>
<evidence type="ECO:0000256" key="2">
    <source>
        <dbReference type="ARBA" id="ARBA00010341"/>
    </source>
</evidence>
<feature type="region of interest" description="Disordered" evidence="8">
    <location>
        <begin position="66"/>
        <end position="94"/>
    </location>
</feature>
<dbReference type="GO" id="GO:0009948">
    <property type="term" value="P:anterior/posterior axis specification"/>
    <property type="evidence" value="ECO:0007669"/>
    <property type="project" value="TreeGrafter"/>
</dbReference>
<comment type="subcellular location">
    <subcellularLocation>
        <location evidence="1 6 7">Nucleus</location>
    </subcellularLocation>
</comment>
<feature type="region of interest" description="Disordered" evidence="8">
    <location>
        <begin position="357"/>
        <end position="514"/>
    </location>
</feature>
<feature type="compositionally biased region" description="Gly residues" evidence="8">
    <location>
        <begin position="72"/>
        <end position="81"/>
    </location>
</feature>
<dbReference type="PROSITE" id="PS00027">
    <property type="entry name" value="HOMEOBOX_1"/>
    <property type="match status" value="1"/>
</dbReference>
<evidence type="ECO:0000256" key="4">
    <source>
        <dbReference type="ARBA" id="ARBA00023155"/>
    </source>
</evidence>
<keyword evidence="4 6" id="KW-0371">Homeobox</keyword>
<dbReference type="InterPro" id="IPR001356">
    <property type="entry name" value="HD"/>
</dbReference>
<evidence type="ECO:0000259" key="9">
    <source>
        <dbReference type="PROSITE" id="PS50071"/>
    </source>
</evidence>
<feature type="domain" description="Homeobox" evidence="9">
    <location>
        <begin position="5"/>
        <end position="65"/>
    </location>
</feature>
<feature type="region of interest" description="Disordered" evidence="8">
    <location>
        <begin position="620"/>
        <end position="646"/>
    </location>
</feature>
<organism evidence="10 11">
    <name type="scientific">[Candida] railenensis</name>
    <dbReference type="NCBI Taxonomy" id="45579"/>
    <lineage>
        <taxon>Eukaryota</taxon>
        <taxon>Fungi</taxon>
        <taxon>Dikarya</taxon>
        <taxon>Ascomycota</taxon>
        <taxon>Saccharomycotina</taxon>
        <taxon>Pichiomycetes</taxon>
        <taxon>Debaryomycetaceae</taxon>
        <taxon>Kurtzmaniella</taxon>
    </lineage>
</organism>
<protein>
    <recommendedName>
        <fullName evidence="9">Homeobox domain-containing protein</fullName>
    </recommendedName>
</protein>
<comment type="similarity">
    <text evidence="2">Belongs to the Caudal homeobox family.</text>
</comment>
<feature type="compositionally biased region" description="Polar residues" evidence="8">
    <location>
        <begin position="365"/>
        <end position="380"/>
    </location>
</feature>
<keyword evidence="5 6" id="KW-0539">Nucleus</keyword>
<evidence type="ECO:0000313" key="10">
    <source>
        <dbReference type="EMBL" id="CAH2353970.1"/>
    </source>
</evidence>
<evidence type="ECO:0000256" key="5">
    <source>
        <dbReference type="ARBA" id="ARBA00023242"/>
    </source>
</evidence>
<dbReference type="OrthoDB" id="6159439at2759"/>
<feature type="compositionally biased region" description="Low complexity" evidence="8">
    <location>
        <begin position="82"/>
        <end position="94"/>
    </location>
</feature>
<dbReference type="InterPro" id="IPR009057">
    <property type="entry name" value="Homeodomain-like_sf"/>
</dbReference>
<dbReference type="EMBL" id="CAKXYY010000013">
    <property type="protein sequence ID" value="CAH2353970.1"/>
    <property type="molecule type" value="Genomic_DNA"/>
</dbReference>
<feature type="compositionally biased region" description="Polar residues" evidence="8">
    <location>
        <begin position="584"/>
        <end position="605"/>
    </location>
</feature>
<gene>
    <name evidence="10" type="ORF">CLIB1423_13S03048</name>
</gene>
<evidence type="ECO:0000256" key="6">
    <source>
        <dbReference type="PROSITE-ProRule" id="PRU00108"/>
    </source>
</evidence>
<dbReference type="AlphaFoldDB" id="A0A9P0QSV1"/>
<keyword evidence="3 6" id="KW-0238">DNA-binding</keyword>
<feature type="region of interest" description="Disordered" evidence="8">
    <location>
        <begin position="297"/>
        <end position="316"/>
    </location>
</feature>
<feature type="compositionally biased region" description="Low complexity" evidence="8">
    <location>
        <begin position="297"/>
        <end position="308"/>
    </location>
</feature>
<dbReference type="GO" id="GO:0000977">
    <property type="term" value="F:RNA polymerase II transcription regulatory region sequence-specific DNA binding"/>
    <property type="evidence" value="ECO:0007669"/>
    <property type="project" value="TreeGrafter"/>
</dbReference>
<accession>A0A9P0QSV1</accession>
<feature type="compositionally biased region" description="Polar residues" evidence="8">
    <location>
        <begin position="620"/>
        <end position="635"/>
    </location>
</feature>
<dbReference type="GO" id="GO:0000981">
    <property type="term" value="F:DNA-binding transcription factor activity, RNA polymerase II-specific"/>
    <property type="evidence" value="ECO:0007669"/>
    <property type="project" value="InterPro"/>
</dbReference>
<dbReference type="Proteomes" id="UP000837801">
    <property type="component" value="Unassembled WGS sequence"/>
</dbReference>
<evidence type="ECO:0000256" key="1">
    <source>
        <dbReference type="ARBA" id="ARBA00004123"/>
    </source>
</evidence>
<dbReference type="PANTHER" id="PTHR24332">
    <property type="entry name" value="HOMEOBOX PROTEIN CDX"/>
    <property type="match status" value="1"/>
</dbReference>
<dbReference type="SUPFAM" id="SSF46689">
    <property type="entry name" value="Homeodomain-like"/>
    <property type="match status" value="1"/>
</dbReference>
<comment type="caution">
    <text evidence="10">The sequence shown here is derived from an EMBL/GenBank/DDBJ whole genome shotgun (WGS) entry which is preliminary data.</text>
</comment>
<proteinExistence type="inferred from homology"/>
<evidence type="ECO:0000256" key="8">
    <source>
        <dbReference type="SAM" id="MobiDB-lite"/>
    </source>
</evidence>
<sequence length="646" mass="71028">MSFDDNPSNKRARASGEVLDYLLQEFEHNHNPSPEQRKEISDRTSMSEKAVRIWFQNRRAKLRKLERMGRNSTGGNGGHGGTSSIHSSRSNSISIHDSRPNSLLYSFNSIPIEINEKYCLVDCSSLSVGSWQRIKTGFHDENILKSSLSNLSPFTLNTVMSNVDLLVILSKKNLELNYFFSAISNNCKILFRIFYPISSIITCSLLDNNINKENSELRVSLSHQPKFSVFFFNGANAESNQWSICDDFSEGQQVSLAYCNEGGSSIPHVLVGVKNSLQFLNAYILENNQLGHLHQNSQQILQSQTQQQHHLHHPQDQAGTEYIPFEEEGVHAVGEHDFQFKTGNNLEWENGKFNGFSPLGEGIDSETSPNSITSNNSAGSIQVGPLIPNNDQNMHHTNHIKNGGQNKPNDGKDSTRNGHHPSNVVNGSNNPNHSNNNNNNNNNNHGTKGHSSNNVNNLNNNNHNNNSNNSNINNHNNNKEFTINSPDFFSGGQTPGLASSLNPNDPSATTDTLIHSPSTNLQAYTHQHHSPFGSDSKQQYNGIAANGDHDMGDEQFIDLNGLGDTPGGASITNNPTPSGVVGSETFTGATPNAGQPESAPSGSHQDFEFTLSNEFIAQTPGSEANYSNGHNNQHVDSFIDYNSHYP</sequence>
<evidence type="ECO:0000256" key="3">
    <source>
        <dbReference type="ARBA" id="ARBA00023125"/>
    </source>
</evidence>
<dbReference type="PANTHER" id="PTHR24332:SF9">
    <property type="entry name" value="HOMEOTIC PROTEIN CAUDAL"/>
    <property type="match status" value="1"/>
</dbReference>
<dbReference type="GO" id="GO:0005634">
    <property type="term" value="C:nucleus"/>
    <property type="evidence" value="ECO:0007669"/>
    <property type="project" value="UniProtKB-SubCell"/>
</dbReference>
<dbReference type="SMART" id="SM00389">
    <property type="entry name" value="HOX"/>
    <property type="match status" value="1"/>
</dbReference>
<evidence type="ECO:0000313" key="11">
    <source>
        <dbReference type="Proteomes" id="UP000837801"/>
    </source>
</evidence>
<feature type="region of interest" description="Disordered" evidence="8">
    <location>
        <begin position="565"/>
        <end position="605"/>
    </location>
</feature>
<dbReference type="InterPro" id="IPR047152">
    <property type="entry name" value="Caudal_homeobox"/>
</dbReference>
<dbReference type="InterPro" id="IPR017970">
    <property type="entry name" value="Homeobox_CS"/>
</dbReference>
<dbReference type="Gene3D" id="1.10.10.60">
    <property type="entry name" value="Homeodomain-like"/>
    <property type="match status" value="1"/>
</dbReference>
<feature type="compositionally biased region" description="Low complexity" evidence="8">
    <location>
        <begin position="420"/>
        <end position="476"/>
    </location>
</feature>
<reference evidence="10" key="1">
    <citation type="submission" date="2022-03" db="EMBL/GenBank/DDBJ databases">
        <authorList>
            <person name="Legras J.-L."/>
            <person name="Devillers H."/>
            <person name="Grondin C."/>
        </authorList>
    </citation>
    <scope>NUCLEOTIDE SEQUENCE</scope>
    <source>
        <strain evidence="10">CLIB 1423</strain>
    </source>
</reference>
<dbReference type="CDD" id="cd00086">
    <property type="entry name" value="homeodomain"/>
    <property type="match status" value="1"/>
</dbReference>
<feature type="DNA-binding region" description="Homeobox" evidence="6">
    <location>
        <begin position="7"/>
        <end position="66"/>
    </location>
</feature>
<evidence type="ECO:0000256" key="7">
    <source>
        <dbReference type="RuleBase" id="RU000682"/>
    </source>
</evidence>
<keyword evidence="11" id="KW-1185">Reference proteome</keyword>